<keyword evidence="6" id="KW-0539">Nucleus</keyword>
<evidence type="ECO:0000256" key="1">
    <source>
        <dbReference type="ARBA" id="ARBA00004123"/>
    </source>
</evidence>
<dbReference type="VEuPathDB" id="AmoebaDB:NAEGRDRAFT_78629"/>
<keyword evidence="5" id="KW-0804">Transcription</keyword>
<evidence type="ECO:0000256" key="8">
    <source>
        <dbReference type="SAM" id="MobiDB-lite"/>
    </source>
</evidence>
<dbReference type="KEGG" id="ngr:NAEGRDRAFT_78629"/>
<feature type="compositionally biased region" description="Low complexity" evidence="8">
    <location>
        <begin position="227"/>
        <end position="260"/>
    </location>
</feature>
<feature type="compositionally biased region" description="Low complexity" evidence="8">
    <location>
        <begin position="177"/>
        <end position="207"/>
    </location>
</feature>
<dbReference type="OrthoDB" id="674948at2759"/>
<dbReference type="RefSeq" id="XP_002680781.1">
    <property type="nucleotide sequence ID" value="XM_002680735.1"/>
</dbReference>
<evidence type="ECO:0000256" key="5">
    <source>
        <dbReference type="ARBA" id="ARBA00023163"/>
    </source>
</evidence>
<keyword evidence="3" id="KW-0805">Transcription regulation</keyword>
<organism evidence="11">
    <name type="scientific">Naegleria gruberi</name>
    <name type="common">Amoeba</name>
    <dbReference type="NCBI Taxonomy" id="5762"/>
    <lineage>
        <taxon>Eukaryota</taxon>
        <taxon>Discoba</taxon>
        <taxon>Heterolobosea</taxon>
        <taxon>Tetramitia</taxon>
        <taxon>Eutetramitia</taxon>
        <taxon>Vahlkampfiidae</taxon>
        <taxon>Naegleria</taxon>
    </lineage>
</organism>
<evidence type="ECO:0000259" key="9">
    <source>
        <dbReference type="PROSITE" id="PS50217"/>
    </source>
</evidence>
<comment type="similarity">
    <text evidence="2">Belongs to the bZIP family.</text>
</comment>
<feature type="region of interest" description="Disordered" evidence="8">
    <location>
        <begin position="32"/>
        <end position="54"/>
    </location>
</feature>
<accession>D2V531</accession>
<keyword evidence="7" id="KW-0175">Coiled coil</keyword>
<feature type="compositionally biased region" description="Basic and acidic residues" evidence="8">
    <location>
        <begin position="311"/>
        <end position="326"/>
    </location>
</feature>
<dbReference type="OMA" id="NANNQFS"/>
<dbReference type="GO" id="GO:0003700">
    <property type="term" value="F:DNA-binding transcription factor activity"/>
    <property type="evidence" value="ECO:0007669"/>
    <property type="project" value="InterPro"/>
</dbReference>
<feature type="compositionally biased region" description="Polar residues" evidence="8">
    <location>
        <begin position="42"/>
        <end position="54"/>
    </location>
</feature>
<dbReference type="SMART" id="SM00338">
    <property type="entry name" value="BRLZ"/>
    <property type="match status" value="1"/>
</dbReference>
<proteinExistence type="inferred from homology"/>
<feature type="compositionally biased region" description="Polar residues" evidence="8">
    <location>
        <begin position="266"/>
        <end position="281"/>
    </location>
</feature>
<dbReference type="CDD" id="cd14704">
    <property type="entry name" value="bZIP_HY5-like"/>
    <property type="match status" value="1"/>
</dbReference>
<keyword evidence="11" id="KW-1185">Reference proteome</keyword>
<dbReference type="InterPro" id="IPR046347">
    <property type="entry name" value="bZIP_sf"/>
</dbReference>
<comment type="subcellular location">
    <subcellularLocation>
        <location evidence="1">Nucleus</location>
    </subcellularLocation>
</comment>
<dbReference type="AlphaFoldDB" id="D2V531"/>
<dbReference type="GeneID" id="8860582"/>
<dbReference type="SUPFAM" id="SSF57959">
    <property type="entry name" value="Leucine zipper domain"/>
    <property type="match status" value="1"/>
</dbReference>
<evidence type="ECO:0000256" key="3">
    <source>
        <dbReference type="ARBA" id="ARBA00023015"/>
    </source>
</evidence>
<dbReference type="GO" id="GO:0003677">
    <property type="term" value="F:DNA binding"/>
    <property type="evidence" value="ECO:0007669"/>
    <property type="project" value="UniProtKB-KW"/>
</dbReference>
<dbReference type="PROSITE" id="PS50217">
    <property type="entry name" value="BZIP"/>
    <property type="match status" value="1"/>
</dbReference>
<dbReference type="GO" id="GO:0005634">
    <property type="term" value="C:nucleus"/>
    <property type="evidence" value="ECO:0007669"/>
    <property type="project" value="UniProtKB-SubCell"/>
</dbReference>
<feature type="compositionally biased region" description="Low complexity" evidence="8">
    <location>
        <begin position="32"/>
        <end position="41"/>
    </location>
</feature>
<dbReference type="PANTHER" id="PTHR47416">
    <property type="entry name" value="BASIC-LEUCINE ZIPPER TRANSCRIPTION FACTOR F-RELATED"/>
    <property type="match status" value="1"/>
</dbReference>
<reference evidence="10 11" key="1">
    <citation type="journal article" date="2010" name="Cell">
        <title>The genome of Naegleria gruberi illuminates early eukaryotic versatility.</title>
        <authorList>
            <person name="Fritz-Laylin L.K."/>
            <person name="Prochnik S.E."/>
            <person name="Ginger M.L."/>
            <person name="Dacks J.B."/>
            <person name="Carpenter M.L."/>
            <person name="Field M.C."/>
            <person name="Kuo A."/>
            <person name="Paredez A."/>
            <person name="Chapman J."/>
            <person name="Pham J."/>
            <person name="Shu S."/>
            <person name="Neupane R."/>
            <person name="Cipriano M."/>
            <person name="Mancuso J."/>
            <person name="Tu H."/>
            <person name="Salamov A."/>
            <person name="Lindquist E."/>
            <person name="Shapiro H."/>
            <person name="Lucas S."/>
            <person name="Grigoriev I.V."/>
            <person name="Cande W.Z."/>
            <person name="Fulton C."/>
            <person name="Rokhsar D.S."/>
            <person name="Dawson S.C."/>
        </authorList>
    </citation>
    <scope>NUCLEOTIDE SEQUENCE [LARGE SCALE GENOMIC DNA]</scope>
    <source>
        <strain evidence="10 11">NEG-M</strain>
    </source>
</reference>
<dbReference type="Pfam" id="PF00170">
    <property type="entry name" value="bZIP_1"/>
    <property type="match status" value="1"/>
</dbReference>
<feature type="coiled-coil region" evidence="7">
    <location>
        <begin position="350"/>
        <end position="391"/>
    </location>
</feature>
<feature type="compositionally biased region" description="Low complexity" evidence="8">
    <location>
        <begin position="490"/>
        <end position="501"/>
    </location>
</feature>
<dbReference type="EMBL" id="GG738852">
    <property type="protein sequence ID" value="EFC48037.1"/>
    <property type="molecule type" value="Genomic_DNA"/>
</dbReference>
<evidence type="ECO:0000256" key="2">
    <source>
        <dbReference type="ARBA" id="ARBA00007163"/>
    </source>
</evidence>
<sequence>MSYASPTNNFDFESLFLEEEQEVPLNFYQSPTESLLSTSSSGTDHTNSSNEQQQQITYDVISDGYVFGNDFDMNAQKQKGLKQEDLAAANPFYNQTNTPNANNQFSSLNPLNNFMYNQNQKPGFMGYQNPQLMGQLGMYFPHTFPNVFPQFGNQPFPFPNNNLIYTSPNTSPIGLATSPNSNNSNGVTPSSNTSNSTTATTTSAATTQPAESKTKASRRKSAKKNTKSTTTTATTTTTTSSTTSKNEETTTTTSPSTTTSDEQKSTKASTPEPTDSDNSNQSSEKEEIDSSSSSSEKKSEEKKRKRKSKKDGKDGKALTPEEEKELKRQRRLIKNRESAQASRERKKIYIQGLEKKVDGLAQEFNELQGHVVSLEEENEILRQRLKMLGEHVEEPSNKKRKMAPMTSSGQMKVPIPMDSRSFANPFMLDFWSLFGMQQQLQQTQQAAPDMAQLNPRAASSSRRVVMFIMLFCVAMFLVLPHSSDIKFDSQTTTTTTTEQTESVTSRLSPASRKLASTDQKDTMVDVSIDASQKPFVDEDFKKNVAEIYQTFQQVRSEASENSEESEKPTIDDLASRINVVFDTDKISLSFPKSILVKKEEESDEMVDEEQFSNSTYDEKMSSLSTKLLKEICRVVNH</sequence>
<feature type="compositionally biased region" description="Basic residues" evidence="8">
    <location>
        <begin position="215"/>
        <end position="226"/>
    </location>
</feature>
<dbReference type="Proteomes" id="UP000006671">
    <property type="component" value="Unassembled WGS sequence"/>
</dbReference>
<dbReference type="PROSITE" id="PS00036">
    <property type="entry name" value="BZIP_BASIC"/>
    <property type="match status" value="1"/>
</dbReference>
<dbReference type="Gene3D" id="1.20.5.170">
    <property type="match status" value="1"/>
</dbReference>
<evidence type="ECO:0000313" key="11">
    <source>
        <dbReference type="Proteomes" id="UP000006671"/>
    </source>
</evidence>
<evidence type="ECO:0000256" key="7">
    <source>
        <dbReference type="SAM" id="Coils"/>
    </source>
</evidence>
<keyword evidence="4" id="KW-0238">DNA-binding</keyword>
<evidence type="ECO:0000256" key="6">
    <source>
        <dbReference type="ARBA" id="ARBA00023242"/>
    </source>
</evidence>
<evidence type="ECO:0000313" key="10">
    <source>
        <dbReference type="EMBL" id="EFC48037.1"/>
    </source>
</evidence>
<dbReference type="InParanoid" id="D2V531"/>
<feature type="domain" description="BZIP" evidence="9">
    <location>
        <begin position="325"/>
        <end position="388"/>
    </location>
</feature>
<feature type="region of interest" description="Disordered" evidence="8">
    <location>
        <begin position="394"/>
        <end position="413"/>
    </location>
</feature>
<protein>
    <submittedName>
        <fullName evidence="10">Basic leucine zipper domain-containing protein</fullName>
    </submittedName>
</protein>
<dbReference type="PANTHER" id="PTHR47416:SF8">
    <property type="entry name" value="BASIC-LEUCINE ZIPPER TRANSCRIPTION FACTOR E-RELATED"/>
    <property type="match status" value="1"/>
</dbReference>
<dbReference type="InterPro" id="IPR004827">
    <property type="entry name" value="bZIP"/>
</dbReference>
<feature type="region of interest" description="Disordered" evidence="8">
    <location>
        <begin position="174"/>
        <end position="344"/>
    </location>
</feature>
<name>D2V531_NAEGR</name>
<gene>
    <name evidence="10" type="ORF">NAEGRDRAFT_78629</name>
</gene>
<evidence type="ECO:0000256" key="4">
    <source>
        <dbReference type="ARBA" id="ARBA00023125"/>
    </source>
</evidence>
<feature type="region of interest" description="Disordered" evidence="8">
    <location>
        <begin position="488"/>
        <end position="518"/>
    </location>
</feature>
<dbReference type="STRING" id="5762.D2V531"/>